<dbReference type="Pfam" id="PF07715">
    <property type="entry name" value="Plug"/>
    <property type="match status" value="1"/>
</dbReference>
<evidence type="ECO:0000259" key="9">
    <source>
        <dbReference type="Pfam" id="PF07715"/>
    </source>
</evidence>
<feature type="domain" description="TonB-dependent receptor-like beta-barrel" evidence="8">
    <location>
        <begin position="791"/>
        <end position="1254"/>
    </location>
</feature>
<name>A0A916STK7_9SPHN</name>
<evidence type="ECO:0000313" key="10">
    <source>
        <dbReference type="EMBL" id="GGB17370.1"/>
    </source>
</evidence>
<feature type="domain" description="TonB-dependent receptor plug" evidence="9">
    <location>
        <begin position="83"/>
        <end position="198"/>
    </location>
</feature>
<comment type="similarity">
    <text evidence="6">Belongs to the TonB-dependent receptor family.</text>
</comment>
<dbReference type="InterPro" id="IPR036942">
    <property type="entry name" value="Beta-barrel_TonB_sf"/>
</dbReference>
<keyword evidence="4 6" id="KW-0472">Membrane</keyword>
<evidence type="ECO:0000256" key="3">
    <source>
        <dbReference type="ARBA" id="ARBA00023077"/>
    </source>
</evidence>
<dbReference type="InterPro" id="IPR010917">
    <property type="entry name" value="TonB_rcpt_CS"/>
</dbReference>
<dbReference type="PANTHER" id="PTHR47234:SF2">
    <property type="entry name" value="TONB-DEPENDENT RECEPTOR"/>
    <property type="match status" value="1"/>
</dbReference>
<feature type="signal peptide" evidence="7">
    <location>
        <begin position="1"/>
        <end position="26"/>
    </location>
</feature>
<dbReference type="PROSITE" id="PS01156">
    <property type="entry name" value="TONB_DEPENDENT_REC_2"/>
    <property type="match status" value="1"/>
</dbReference>
<dbReference type="SUPFAM" id="SSF56935">
    <property type="entry name" value="Porins"/>
    <property type="match status" value="2"/>
</dbReference>
<dbReference type="PANTHER" id="PTHR47234">
    <property type="match status" value="1"/>
</dbReference>
<dbReference type="EMBL" id="BMIH01000001">
    <property type="protein sequence ID" value="GGB17370.1"/>
    <property type="molecule type" value="Genomic_DNA"/>
</dbReference>
<keyword evidence="11" id="KW-1185">Reference proteome</keyword>
<dbReference type="GO" id="GO:0009279">
    <property type="term" value="C:cell outer membrane"/>
    <property type="evidence" value="ECO:0007669"/>
    <property type="project" value="UniProtKB-SubCell"/>
</dbReference>
<evidence type="ECO:0000256" key="7">
    <source>
        <dbReference type="SAM" id="SignalP"/>
    </source>
</evidence>
<evidence type="ECO:0000313" key="11">
    <source>
        <dbReference type="Proteomes" id="UP000623067"/>
    </source>
</evidence>
<evidence type="ECO:0000256" key="1">
    <source>
        <dbReference type="ARBA" id="ARBA00004442"/>
    </source>
</evidence>
<accession>A0A916STK7</accession>
<evidence type="ECO:0000256" key="4">
    <source>
        <dbReference type="ARBA" id="ARBA00023136"/>
    </source>
</evidence>
<dbReference type="Gene3D" id="2.40.170.20">
    <property type="entry name" value="TonB-dependent receptor, beta-barrel domain"/>
    <property type="match status" value="1"/>
</dbReference>
<organism evidence="10 11">
    <name type="scientific">Sphingomonas metalli</name>
    <dbReference type="NCBI Taxonomy" id="1779358"/>
    <lineage>
        <taxon>Bacteria</taxon>
        <taxon>Pseudomonadati</taxon>
        <taxon>Pseudomonadota</taxon>
        <taxon>Alphaproteobacteria</taxon>
        <taxon>Sphingomonadales</taxon>
        <taxon>Sphingomonadaceae</taxon>
        <taxon>Sphingomonas</taxon>
    </lineage>
</organism>
<dbReference type="Gene3D" id="2.170.130.10">
    <property type="entry name" value="TonB-dependent receptor, plug domain"/>
    <property type="match status" value="1"/>
</dbReference>
<feature type="chain" id="PRO_5037709469" description="TonB-dependent receptor" evidence="7">
    <location>
        <begin position="27"/>
        <end position="1289"/>
    </location>
</feature>
<gene>
    <name evidence="10" type="ORF">GCM10011380_03610</name>
</gene>
<protein>
    <recommendedName>
        <fullName evidence="12">TonB-dependent receptor</fullName>
    </recommendedName>
</protein>
<comment type="caution">
    <text evidence="10">The sequence shown here is derived from an EMBL/GenBank/DDBJ whole genome shotgun (WGS) entry which is preliminary data.</text>
</comment>
<evidence type="ECO:0000256" key="2">
    <source>
        <dbReference type="ARBA" id="ARBA00022729"/>
    </source>
</evidence>
<dbReference type="InterPro" id="IPR037066">
    <property type="entry name" value="Plug_dom_sf"/>
</dbReference>
<dbReference type="Proteomes" id="UP000623067">
    <property type="component" value="Unassembled WGS sequence"/>
</dbReference>
<dbReference type="Pfam" id="PF00593">
    <property type="entry name" value="TonB_dep_Rec_b-barrel"/>
    <property type="match status" value="1"/>
</dbReference>
<proteinExistence type="inferred from homology"/>
<dbReference type="InterPro" id="IPR012910">
    <property type="entry name" value="Plug_dom"/>
</dbReference>
<dbReference type="InterPro" id="IPR000531">
    <property type="entry name" value="Beta-barrel_TonB"/>
</dbReference>
<keyword evidence="3 6" id="KW-0798">TonB box</keyword>
<evidence type="ECO:0000256" key="6">
    <source>
        <dbReference type="RuleBase" id="RU003357"/>
    </source>
</evidence>
<evidence type="ECO:0000256" key="5">
    <source>
        <dbReference type="ARBA" id="ARBA00023237"/>
    </source>
</evidence>
<sequence length="1289" mass="138002">MRSKFRHLASATALTGSLFLTVQAWAQTSETLPPAQSAGLTPTGQDPAAIGADGEPETDGVITVTGSRIPRPESDGILPGIQIDSAQIRARGFTNALDALNDNPLTGPGASFNGNNGGQTASLGRAFVDLLDLGTQRTLTLVNGRRFVSGNSASLFVEGNATGSQVDTNVIPTSLVQRIDVLTVGGAAAYGSDAIAGVVNYILRDDYEGSEVRALAGLSSRGDAGVQQTNIVWGKNFAGGRGNITLAAEYTHLDGLQADSRSFRLARPNTITNYASGGARNPNFSPNGTIVNVQANNNGAFLRTSDDLIPSTAFGQGFINQTLSFNGTILNVLGAPTRALYTPDANGFLLFANGIGQPSITNFTTGVQLVQGTPGSTLTGLGLSGNGLNGRTTAATNLPITTFAPTALPSGVTPAQVFAQFGVTPPAGVTGTPLTTLAINVLQANRPTAREFFAANPNVNINAFLGTFIPNLPRIANTDTTLVTVRSNANGGTVQVPLNQVLPYIAVPLEFTPDGQVRNYTAVSGFNPTSQGTLSQSPGSNGGFSRSIENIVVRVQQDRYVSNLIGKFDVTDEVTAFTENFFTRTKSVALRNSPSQNFITSTAENAALVLNVNNPYLDSSDRSALNGVGINSATRGGYFTLTRQNQDIFGDNPVTSTDETYRLLVGAKSKFEALGRQWNAEISAAYGRSTSVVRSTQINDIEYQLALDAVDEGQALRGVANGNIVCRAQLFPNQYIGYSPLGISANLTRQPGAGGLPTEVVVQPRITADQIAACRPLNPFGYNQMSEASKAYVRQNNVFRNVSQQTVLQAFFGGSPFRLPAGDLSFSINGEYRKEQLAYKTDLLNQLGRGRSAPSANTSGQTETYEVGAELLVPITGPDFLPFLGRLEFQPAVRTSQQSGRAATYRNLAGQIVEPRANGDANTIYSLAGTWAPIRDILVRGNYTRSVRNPSVVELFLGGQPSFTTPIDYCSPANIDLGLQATARRQNCVADVIRRGVVFNGQTITTSDVATQFLAQYVPLGQGLQGSFAGAPTLQPEKGKSWTVGTILTPRFIPGLELNFDYISLDLSNIISPTTLATAVQFCYDSSTFPNTAPQTGANTCDFFSRGTDFQIQNGFASGFINLSATQVRAMLIGARYGFDLPKDWGRLNFKATAYHLVRYTSSAAGDFTDAQESAGTYDRPQWRTQLITRYENGPFYTQLTWNWRDRTRLFSSGQPATIEVANLVVYPRLNTFDYVIGTDIGENFNIQFVVNNITDKNYIGDLGYYNSPNVGYYDQIGRRFQVAVQAKF</sequence>
<evidence type="ECO:0008006" key="12">
    <source>
        <dbReference type="Google" id="ProtNLM"/>
    </source>
</evidence>
<keyword evidence="2 7" id="KW-0732">Signal</keyword>
<reference evidence="10" key="2">
    <citation type="submission" date="2020-09" db="EMBL/GenBank/DDBJ databases">
        <authorList>
            <person name="Sun Q."/>
            <person name="Zhou Y."/>
        </authorList>
    </citation>
    <scope>NUCLEOTIDE SEQUENCE</scope>
    <source>
        <strain evidence="10">CGMCC 1.15330</strain>
    </source>
</reference>
<comment type="subcellular location">
    <subcellularLocation>
        <location evidence="1 6">Cell outer membrane</location>
    </subcellularLocation>
</comment>
<keyword evidence="5" id="KW-0998">Cell outer membrane</keyword>
<reference evidence="10" key="1">
    <citation type="journal article" date="2014" name="Int. J. Syst. Evol. Microbiol.">
        <title>Complete genome sequence of Corynebacterium casei LMG S-19264T (=DSM 44701T), isolated from a smear-ripened cheese.</title>
        <authorList>
            <consortium name="US DOE Joint Genome Institute (JGI-PGF)"/>
            <person name="Walter F."/>
            <person name="Albersmeier A."/>
            <person name="Kalinowski J."/>
            <person name="Ruckert C."/>
        </authorList>
    </citation>
    <scope>NUCLEOTIDE SEQUENCE</scope>
    <source>
        <strain evidence="10">CGMCC 1.15330</strain>
    </source>
</reference>
<evidence type="ECO:0000259" key="8">
    <source>
        <dbReference type="Pfam" id="PF00593"/>
    </source>
</evidence>